<evidence type="ECO:0000256" key="2">
    <source>
        <dbReference type="ARBA" id="ARBA00022723"/>
    </source>
</evidence>
<keyword evidence="2" id="KW-0479">Metal-binding</keyword>
<dbReference type="Gene3D" id="4.10.240.10">
    <property type="entry name" value="Zn(2)-C6 fungal-type DNA-binding domain"/>
    <property type="match status" value="1"/>
</dbReference>
<evidence type="ECO:0000256" key="1">
    <source>
        <dbReference type="ARBA" id="ARBA00004123"/>
    </source>
</evidence>
<keyword evidence="6" id="KW-0539">Nucleus</keyword>
<keyword evidence="10" id="KW-1185">Reference proteome</keyword>
<dbReference type="CDD" id="cd12148">
    <property type="entry name" value="fungal_TF_MHR"/>
    <property type="match status" value="1"/>
</dbReference>
<accession>A0A319DSJ4</accession>
<evidence type="ECO:0000259" key="8">
    <source>
        <dbReference type="PROSITE" id="PS50048"/>
    </source>
</evidence>
<dbReference type="SMART" id="SM00906">
    <property type="entry name" value="Fungal_trans"/>
    <property type="match status" value="1"/>
</dbReference>
<dbReference type="GO" id="GO:0008270">
    <property type="term" value="F:zinc ion binding"/>
    <property type="evidence" value="ECO:0007669"/>
    <property type="project" value="InterPro"/>
</dbReference>
<dbReference type="PROSITE" id="PS50048">
    <property type="entry name" value="ZN2_CY6_FUNGAL_2"/>
    <property type="match status" value="1"/>
</dbReference>
<protein>
    <recommendedName>
        <fullName evidence="8">Zn(2)-C6 fungal-type domain-containing protein</fullName>
    </recommendedName>
</protein>
<dbReference type="InterPro" id="IPR050987">
    <property type="entry name" value="AtrR-like"/>
</dbReference>
<dbReference type="GO" id="GO:0003677">
    <property type="term" value="F:DNA binding"/>
    <property type="evidence" value="ECO:0007669"/>
    <property type="project" value="UniProtKB-KW"/>
</dbReference>
<dbReference type="CDD" id="cd00067">
    <property type="entry name" value="GAL4"/>
    <property type="match status" value="1"/>
</dbReference>
<dbReference type="Pfam" id="PF04082">
    <property type="entry name" value="Fungal_trans"/>
    <property type="match status" value="1"/>
</dbReference>
<dbReference type="GO" id="GO:0006351">
    <property type="term" value="P:DNA-templated transcription"/>
    <property type="evidence" value="ECO:0007669"/>
    <property type="project" value="InterPro"/>
</dbReference>
<dbReference type="EMBL" id="KZ825958">
    <property type="protein sequence ID" value="PYH91068.1"/>
    <property type="molecule type" value="Genomic_DNA"/>
</dbReference>
<keyword evidence="5" id="KW-0804">Transcription</keyword>
<evidence type="ECO:0000313" key="10">
    <source>
        <dbReference type="Proteomes" id="UP000247810"/>
    </source>
</evidence>
<dbReference type="InterPro" id="IPR036864">
    <property type="entry name" value="Zn2-C6_fun-type_DNA-bd_sf"/>
</dbReference>
<proteinExistence type="predicted"/>
<gene>
    <name evidence="9" type="ORF">BO71DRAFT_360203</name>
</gene>
<evidence type="ECO:0000256" key="4">
    <source>
        <dbReference type="ARBA" id="ARBA00023125"/>
    </source>
</evidence>
<dbReference type="InterPro" id="IPR001138">
    <property type="entry name" value="Zn2Cys6_DnaBD"/>
</dbReference>
<feature type="region of interest" description="Disordered" evidence="7">
    <location>
        <begin position="71"/>
        <end position="111"/>
    </location>
</feature>
<reference evidence="9 10" key="1">
    <citation type="submission" date="2018-02" db="EMBL/GenBank/DDBJ databases">
        <title>The genomes of Aspergillus section Nigri reveals drivers in fungal speciation.</title>
        <authorList>
            <consortium name="DOE Joint Genome Institute"/>
            <person name="Vesth T.C."/>
            <person name="Nybo J."/>
            <person name="Theobald S."/>
            <person name="Brandl J."/>
            <person name="Frisvad J.C."/>
            <person name="Nielsen K.F."/>
            <person name="Lyhne E.K."/>
            <person name="Kogle M.E."/>
            <person name="Kuo A."/>
            <person name="Riley R."/>
            <person name="Clum A."/>
            <person name="Nolan M."/>
            <person name="Lipzen A."/>
            <person name="Salamov A."/>
            <person name="Henrissat B."/>
            <person name="Wiebenga A."/>
            <person name="De vries R.P."/>
            <person name="Grigoriev I.V."/>
            <person name="Mortensen U.H."/>
            <person name="Andersen M.R."/>
            <person name="Baker S.E."/>
        </authorList>
    </citation>
    <scope>NUCLEOTIDE SEQUENCE [LARGE SCALE GENOMIC DNA]</scope>
    <source>
        <strain evidence="9 10">CBS 707.79</strain>
    </source>
</reference>
<evidence type="ECO:0000256" key="5">
    <source>
        <dbReference type="ARBA" id="ARBA00023163"/>
    </source>
</evidence>
<dbReference type="Pfam" id="PF00172">
    <property type="entry name" value="Zn_clus"/>
    <property type="match status" value="1"/>
</dbReference>
<dbReference type="GO" id="GO:0000981">
    <property type="term" value="F:DNA-binding transcription factor activity, RNA polymerase II-specific"/>
    <property type="evidence" value="ECO:0007669"/>
    <property type="project" value="InterPro"/>
</dbReference>
<evidence type="ECO:0000313" key="9">
    <source>
        <dbReference type="EMBL" id="PYH91068.1"/>
    </source>
</evidence>
<dbReference type="Proteomes" id="UP000247810">
    <property type="component" value="Unassembled WGS sequence"/>
</dbReference>
<dbReference type="InterPro" id="IPR007219">
    <property type="entry name" value="XnlR_reg_dom"/>
</dbReference>
<dbReference type="SUPFAM" id="SSF57701">
    <property type="entry name" value="Zn2/Cys6 DNA-binding domain"/>
    <property type="match status" value="1"/>
</dbReference>
<name>A0A319DSJ4_9EURO</name>
<dbReference type="AlphaFoldDB" id="A0A319DSJ4"/>
<evidence type="ECO:0000256" key="6">
    <source>
        <dbReference type="ARBA" id="ARBA00023242"/>
    </source>
</evidence>
<keyword evidence="4" id="KW-0238">DNA-binding</keyword>
<dbReference type="SMART" id="SM00066">
    <property type="entry name" value="GAL4"/>
    <property type="match status" value="1"/>
</dbReference>
<dbReference type="VEuPathDB" id="FungiDB:BO71DRAFT_360203"/>
<dbReference type="GO" id="GO:0009893">
    <property type="term" value="P:positive regulation of metabolic process"/>
    <property type="evidence" value="ECO:0007669"/>
    <property type="project" value="UniProtKB-ARBA"/>
</dbReference>
<organism evidence="9 10">
    <name type="scientific">Aspergillus ellipticus CBS 707.79</name>
    <dbReference type="NCBI Taxonomy" id="1448320"/>
    <lineage>
        <taxon>Eukaryota</taxon>
        <taxon>Fungi</taxon>
        <taxon>Dikarya</taxon>
        <taxon>Ascomycota</taxon>
        <taxon>Pezizomycotina</taxon>
        <taxon>Eurotiomycetes</taxon>
        <taxon>Eurotiomycetidae</taxon>
        <taxon>Eurotiales</taxon>
        <taxon>Aspergillaceae</taxon>
        <taxon>Aspergillus</taxon>
        <taxon>Aspergillus subgen. Circumdati</taxon>
    </lineage>
</organism>
<sequence length="679" mass="76214">MPPKRHLPQKRACDVCYRKKIQCSLPNPNGPCEWCAFRGLECTFDRQHPRKKRHNSDVQNLLQRIQQLEGALTRAEPTTASTGRDVTNSENQTTPGSSSITPGGDGTAPEISLSPMNFAQTSDYVTGGCLAKGPGSTNQIGPNWYFNGIPISSEAGCRWISTRTGQNITMADFSVPITAPSLPSALRRFSLQEASDLPDKEAVRETISAFFRSPFRLSFPVLDETLFEFTLEAAYERIDGALLSPTQVSARACVLGAISILSGSNASRQMSVFKNSDIYAAKAHCLLLHGAENNSLWNLQTALMLQLQCVFRADWQGAAFFQSITCRIVYALRGHLYQPPQPSEIEISLPGRENNHTRILFWLCYMLDKDISLCIGTPPLLTDIYCDLDIPDNYFEYYTYLPHWDTSSIDADEANRYLIPHLPGDPHLSHLKEKVYRQLFSVRAMKDNNNQRLLNIRQLDNEIEEWRQSIPDTFRPAIFVSQHHALPGKTDEATPHIIRRIALQLEYHHVMTVVHTTVRKCTTESSDENQDLHSVVHSSFDLSLAASRSTLWCLRILISTIAEDSFQFITFYSSIAAMSLFLNIIIHPLDSESRLDLELLISSANIVQNIPAHALTQNEVTRVQEIGSFMMRLVWLGTCAMTKAEKDKRDKSDDIQTGQSSIVLPTENPVNLLYKGCAS</sequence>
<evidence type="ECO:0000256" key="3">
    <source>
        <dbReference type="ARBA" id="ARBA00023015"/>
    </source>
</evidence>
<dbReference type="PANTHER" id="PTHR46910">
    <property type="entry name" value="TRANSCRIPTION FACTOR PDR1"/>
    <property type="match status" value="1"/>
</dbReference>
<dbReference type="STRING" id="1448320.A0A319DSJ4"/>
<feature type="compositionally biased region" description="Polar residues" evidence="7">
    <location>
        <begin position="76"/>
        <end position="101"/>
    </location>
</feature>
<keyword evidence="3" id="KW-0805">Transcription regulation</keyword>
<feature type="domain" description="Zn(2)-C6 fungal-type" evidence="8">
    <location>
        <begin position="12"/>
        <end position="44"/>
    </location>
</feature>
<dbReference type="OrthoDB" id="4116913at2759"/>
<comment type="subcellular location">
    <subcellularLocation>
        <location evidence="1">Nucleus</location>
    </subcellularLocation>
</comment>
<dbReference type="PANTHER" id="PTHR46910:SF37">
    <property type="entry name" value="ZN(II)2CYS6 TRANSCRIPTION FACTOR (EUROFUNG)"/>
    <property type="match status" value="1"/>
</dbReference>
<evidence type="ECO:0000256" key="7">
    <source>
        <dbReference type="SAM" id="MobiDB-lite"/>
    </source>
</evidence>
<dbReference type="GO" id="GO:0005634">
    <property type="term" value="C:nucleus"/>
    <property type="evidence" value="ECO:0007669"/>
    <property type="project" value="UniProtKB-SubCell"/>
</dbReference>